<evidence type="ECO:0000313" key="2">
    <source>
        <dbReference type="Proteomes" id="UP000242763"/>
    </source>
</evidence>
<gene>
    <name evidence="1" type="ORF">SAMN03080618_02968</name>
</gene>
<accession>A0A1I3RBH2</accession>
<keyword evidence="2" id="KW-1185">Reference proteome</keyword>
<dbReference type="OrthoDB" id="8084083at2"/>
<proteinExistence type="predicted"/>
<dbReference type="Pfam" id="PF06169">
    <property type="entry name" value="DUF982"/>
    <property type="match status" value="1"/>
</dbReference>
<evidence type="ECO:0008006" key="3">
    <source>
        <dbReference type="Google" id="ProtNLM"/>
    </source>
</evidence>
<dbReference type="AlphaFoldDB" id="A0A1I3RBH2"/>
<evidence type="ECO:0000313" key="1">
    <source>
        <dbReference type="EMBL" id="SFJ43994.1"/>
    </source>
</evidence>
<organism evidence="1 2">
    <name type="scientific">Aquamicrobium aerolatum DSM 21857</name>
    <dbReference type="NCBI Taxonomy" id="1121003"/>
    <lineage>
        <taxon>Bacteria</taxon>
        <taxon>Pseudomonadati</taxon>
        <taxon>Pseudomonadota</taxon>
        <taxon>Alphaproteobacteria</taxon>
        <taxon>Hyphomicrobiales</taxon>
        <taxon>Phyllobacteriaceae</taxon>
        <taxon>Aerobium</taxon>
    </lineage>
</organism>
<dbReference type="EMBL" id="FORF01000019">
    <property type="protein sequence ID" value="SFJ43994.1"/>
    <property type="molecule type" value="Genomic_DNA"/>
</dbReference>
<sequence length="102" mass="11490">MSDVVFNEPVILRMPKTGLRKVATGFEALECLEREWPDWARGRRWRNAVAACRDALDGWRSAKEARRSFMKAAMRAGLVQGARRTRVRGTLGSYQGIPAGLQ</sequence>
<dbReference type="Gene3D" id="6.10.250.730">
    <property type="match status" value="1"/>
</dbReference>
<dbReference type="Proteomes" id="UP000242763">
    <property type="component" value="Unassembled WGS sequence"/>
</dbReference>
<protein>
    <recommendedName>
        <fullName evidence="3">DUF982 domain-containing protein</fullName>
    </recommendedName>
</protein>
<reference evidence="2" key="1">
    <citation type="submission" date="2016-10" db="EMBL/GenBank/DDBJ databases">
        <authorList>
            <person name="Varghese N."/>
            <person name="Submissions S."/>
        </authorList>
    </citation>
    <scope>NUCLEOTIDE SEQUENCE [LARGE SCALE GENOMIC DNA]</scope>
    <source>
        <strain evidence="2">DSM 21857</strain>
    </source>
</reference>
<dbReference type="InterPro" id="IPR010385">
    <property type="entry name" value="DUF982"/>
</dbReference>
<name>A0A1I3RBH2_9HYPH</name>